<dbReference type="Pfam" id="PF00633">
    <property type="entry name" value="HHH"/>
    <property type="match status" value="1"/>
</dbReference>
<keyword evidence="6 23" id="KW-0812">Transmembrane</keyword>
<keyword evidence="18 21" id="KW-0326">Glycosidase</keyword>
<keyword evidence="17 21" id="KW-0456">Lyase</keyword>
<evidence type="ECO:0000256" key="14">
    <source>
        <dbReference type="ARBA" id="ARBA00023014"/>
    </source>
</evidence>
<dbReference type="SUPFAM" id="SSF48150">
    <property type="entry name" value="DNA-glycosylase"/>
    <property type="match status" value="1"/>
</dbReference>
<dbReference type="GO" id="GO:0016485">
    <property type="term" value="P:protein processing"/>
    <property type="evidence" value="ECO:0007669"/>
    <property type="project" value="InterPro"/>
</dbReference>
<sequence length="521" mass="57304">MSHTSTPCFSEPLLPSNTNTPSSVVEASNSSMSQLRVFKVGLPDIEEFAYKGENQLTQSGKSAVGSDMALMESEVDSCRLSGESPAHWEKVLEGIRKMRGSADAPVDTMGCEKAGATLPPKERRFAVLVSSLLSSQTKDHVNHGAIQRLLQNGLLTPDALNDADEETIKKLIYPVGFYTRKATNLKKIANICLLKYDGDIPSSLEQLLLLPGIGPKMAHLVMNVGWNNVQGICVDTHVHRICNRLGWVSRLGTKQKTSTPEETREALQRWLPKEEWDPINPLLVGFGQTICTPLRPRCAECSVKTRMTVAAGIGYALIALGPSLSLFVSVISKKPFLILTLLSSTLLWLISLIVLSAIWRGFLPFTISLLWPYSILILTSVAFQEALRLFFWKLYLRLEDMLNAFADKVAKPHLFLTDKMLIALAGGLGHGVAHAVFFCISLLTPAFGPATYFTDRCSQVPFFLLSAIIALAFVTIHTFSMVIAFNGYAEGNKVDQYFVPVVHIVAGMVVKSHSLKHIYAP</sequence>
<dbReference type="EC" id="3.2.2.-" evidence="21"/>
<evidence type="ECO:0000256" key="21">
    <source>
        <dbReference type="HAMAP-Rule" id="MF_03183"/>
    </source>
</evidence>
<dbReference type="SMART" id="SM00478">
    <property type="entry name" value="ENDO3c"/>
    <property type="match status" value="1"/>
</dbReference>
<dbReference type="GO" id="GO:0003677">
    <property type="term" value="F:DNA binding"/>
    <property type="evidence" value="ECO:0007669"/>
    <property type="project" value="UniProtKB-UniRule"/>
</dbReference>
<evidence type="ECO:0000256" key="20">
    <source>
        <dbReference type="ARBA" id="ARBA00053205"/>
    </source>
</evidence>
<evidence type="ECO:0000256" key="5">
    <source>
        <dbReference type="ARBA" id="ARBA00022485"/>
    </source>
</evidence>
<dbReference type="InterPro" id="IPR011257">
    <property type="entry name" value="DNA_glycosylase"/>
</dbReference>
<evidence type="ECO:0000256" key="3">
    <source>
        <dbReference type="ARBA" id="ARBA00005577"/>
    </source>
</evidence>
<proteinExistence type="inferred from homology"/>
<dbReference type="InterPro" id="IPR004036">
    <property type="entry name" value="Endonuclease-III-like_CS2"/>
</dbReference>
<dbReference type="GO" id="GO:0000703">
    <property type="term" value="F:oxidized pyrimidine nucleobase lesion DNA N-glycosylase activity"/>
    <property type="evidence" value="ECO:0007669"/>
    <property type="project" value="UniProtKB-UniRule"/>
</dbReference>
<evidence type="ECO:0000256" key="10">
    <source>
        <dbReference type="ARBA" id="ARBA00022946"/>
    </source>
</evidence>
<evidence type="ECO:0000256" key="15">
    <source>
        <dbReference type="ARBA" id="ARBA00023136"/>
    </source>
</evidence>
<feature type="region of interest" description="Disordered" evidence="22">
    <location>
        <begin position="1"/>
        <end position="25"/>
    </location>
</feature>
<dbReference type="GO" id="GO:0005634">
    <property type="term" value="C:nucleus"/>
    <property type="evidence" value="ECO:0007669"/>
    <property type="project" value="InterPro"/>
</dbReference>
<dbReference type="GO" id="GO:0042644">
    <property type="term" value="C:chloroplast nucleoid"/>
    <property type="evidence" value="ECO:0007669"/>
    <property type="project" value="UniProtKB-SubCell"/>
</dbReference>
<evidence type="ECO:0000256" key="11">
    <source>
        <dbReference type="ARBA" id="ARBA00022976"/>
    </source>
</evidence>
<accession>A0A4P1R1K5</accession>
<comment type="similarity">
    <text evidence="4 21">Belongs to the Nth/MutY family.</text>
</comment>
<feature type="transmembrane region" description="Helical" evidence="23">
    <location>
        <begin position="463"/>
        <end position="485"/>
    </location>
</feature>
<keyword evidence="5" id="KW-0004">4Fe-4S</keyword>
<keyword evidence="10" id="KW-0809">Transit peptide</keyword>
<keyword evidence="16 21" id="KW-0234">DNA repair</keyword>
<evidence type="ECO:0000259" key="24">
    <source>
        <dbReference type="SMART" id="SM00478"/>
    </source>
</evidence>
<comment type="caution">
    <text evidence="21">Lacks conserved residue(s) required for the propagation of feature annotation.</text>
</comment>
<keyword evidence="13" id="KW-0408">Iron</keyword>
<gene>
    <name evidence="21" type="primary">NTH1</name>
    <name evidence="25" type="ORF">TanjilG_17239</name>
</gene>
<dbReference type="HAMAP" id="MF_03183">
    <property type="entry name" value="Endonuclease_III_Nth"/>
    <property type="match status" value="1"/>
</dbReference>
<dbReference type="STRING" id="3871.A0A4P1R1K5"/>
<dbReference type="GO" id="GO:0006289">
    <property type="term" value="P:nucleotide-excision repair"/>
    <property type="evidence" value="ECO:0007669"/>
    <property type="project" value="TreeGrafter"/>
</dbReference>
<dbReference type="GO" id="GO:0006285">
    <property type="term" value="P:base-excision repair, AP site formation"/>
    <property type="evidence" value="ECO:0007669"/>
    <property type="project" value="UniProtKB-UniRule"/>
</dbReference>
<evidence type="ECO:0000256" key="23">
    <source>
        <dbReference type="SAM" id="Phobius"/>
    </source>
</evidence>
<dbReference type="GO" id="GO:0007219">
    <property type="term" value="P:Notch signaling pathway"/>
    <property type="evidence" value="ECO:0007669"/>
    <property type="project" value="UniProtKB-KW"/>
</dbReference>
<dbReference type="FunFam" id="1.10.1670.10:FF:000003">
    <property type="entry name" value="Endonuclease III homolog"/>
    <property type="match status" value="1"/>
</dbReference>
<keyword evidence="11" id="KW-0914">Notch signaling pathway</keyword>
<dbReference type="GO" id="GO:0140078">
    <property type="term" value="F:class I DNA-(apurinic or apyrimidinic site) endonuclease activity"/>
    <property type="evidence" value="ECO:0007669"/>
    <property type="project" value="UniProtKB-EC"/>
</dbReference>
<dbReference type="Proteomes" id="UP000188354">
    <property type="component" value="Chromosome LG13"/>
</dbReference>
<dbReference type="Pfam" id="PF06105">
    <property type="entry name" value="Aph-1"/>
    <property type="match status" value="1"/>
</dbReference>
<keyword evidence="26" id="KW-1185">Reference proteome</keyword>
<evidence type="ECO:0000256" key="8">
    <source>
        <dbReference type="ARBA" id="ARBA00022763"/>
    </source>
</evidence>
<dbReference type="EC" id="4.2.99.18" evidence="21"/>
<dbReference type="InterPro" id="IPR009294">
    <property type="entry name" value="Aph-1"/>
</dbReference>
<dbReference type="InterPro" id="IPR003265">
    <property type="entry name" value="HhH-GPD_domain"/>
</dbReference>
<dbReference type="PANTHER" id="PTHR43286:SF1">
    <property type="entry name" value="ENDONUCLEASE III-LIKE PROTEIN 1"/>
    <property type="match status" value="1"/>
</dbReference>
<keyword evidence="14" id="KW-0411">Iron-sulfur</keyword>
<dbReference type="InterPro" id="IPR023170">
    <property type="entry name" value="HhH_base_excis_C"/>
</dbReference>
<keyword evidence="7" id="KW-0479">Metal-binding</keyword>
<evidence type="ECO:0000256" key="18">
    <source>
        <dbReference type="ARBA" id="ARBA00023295"/>
    </source>
</evidence>
<comment type="catalytic activity">
    <reaction evidence="19 21">
        <text>2'-deoxyribonucleotide-(2'-deoxyribose 5'-phosphate)-2'-deoxyribonucleotide-DNA = a 3'-end 2'-deoxyribonucleotide-(2,3-dehydro-2,3-deoxyribose 5'-phosphate)-DNA + a 5'-end 5'-phospho-2'-deoxyribonucleoside-DNA + H(+)</text>
        <dbReference type="Rhea" id="RHEA:66592"/>
        <dbReference type="Rhea" id="RHEA-COMP:13180"/>
        <dbReference type="Rhea" id="RHEA-COMP:16897"/>
        <dbReference type="Rhea" id="RHEA-COMP:17067"/>
        <dbReference type="ChEBI" id="CHEBI:15378"/>
        <dbReference type="ChEBI" id="CHEBI:136412"/>
        <dbReference type="ChEBI" id="CHEBI:157695"/>
        <dbReference type="ChEBI" id="CHEBI:167181"/>
        <dbReference type="EC" id="4.2.99.18"/>
    </reaction>
</comment>
<evidence type="ECO:0000256" key="2">
    <source>
        <dbReference type="ARBA" id="ARBA00004595"/>
    </source>
</evidence>
<feature type="transmembrane region" description="Helical" evidence="23">
    <location>
        <begin position="421"/>
        <end position="443"/>
    </location>
</feature>
<reference evidence="25 26" key="1">
    <citation type="journal article" date="2017" name="Plant Biotechnol. J.">
        <title>A comprehensive draft genome sequence for lupin (Lupinus angustifolius), an emerging health food: insights into plant-microbe interactions and legume evolution.</title>
        <authorList>
            <person name="Hane J.K."/>
            <person name="Ming Y."/>
            <person name="Kamphuis L.G."/>
            <person name="Nelson M.N."/>
            <person name="Garg G."/>
            <person name="Atkins C.A."/>
            <person name="Bayer P.E."/>
            <person name="Bravo A."/>
            <person name="Bringans S."/>
            <person name="Cannon S."/>
            <person name="Edwards D."/>
            <person name="Foley R."/>
            <person name="Gao L.L."/>
            <person name="Harrison M.J."/>
            <person name="Huang W."/>
            <person name="Hurgobin B."/>
            <person name="Li S."/>
            <person name="Liu C.W."/>
            <person name="McGrath A."/>
            <person name="Morahan G."/>
            <person name="Murray J."/>
            <person name="Weller J."/>
            <person name="Jian J."/>
            <person name="Singh K.B."/>
        </authorList>
    </citation>
    <scope>NUCLEOTIDE SEQUENCE [LARGE SCALE GENOMIC DNA]</scope>
    <source>
        <strain evidence="26">cv. Tanjil</strain>
        <tissue evidence="25">Whole plant</tissue>
    </source>
</reference>
<dbReference type="PANTHER" id="PTHR43286">
    <property type="entry name" value="ENDONUCLEASE III-LIKE PROTEIN 1"/>
    <property type="match status" value="1"/>
</dbReference>
<evidence type="ECO:0000256" key="7">
    <source>
        <dbReference type="ARBA" id="ARBA00022723"/>
    </source>
</evidence>
<evidence type="ECO:0000256" key="1">
    <source>
        <dbReference type="ARBA" id="ARBA00004141"/>
    </source>
</evidence>
<feature type="transmembrane region" description="Helical" evidence="23">
    <location>
        <begin position="336"/>
        <end position="359"/>
    </location>
</feature>
<dbReference type="CDD" id="cd00056">
    <property type="entry name" value="ENDO3c"/>
    <property type="match status" value="1"/>
</dbReference>
<evidence type="ECO:0000256" key="17">
    <source>
        <dbReference type="ARBA" id="ARBA00023239"/>
    </source>
</evidence>
<dbReference type="GO" id="GO:0051539">
    <property type="term" value="F:4 iron, 4 sulfur cluster binding"/>
    <property type="evidence" value="ECO:0007669"/>
    <property type="project" value="UniProtKB-KW"/>
</dbReference>
<feature type="transmembrane region" description="Helical" evidence="23">
    <location>
        <begin position="371"/>
        <end position="391"/>
    </location>
</feature>
<dbReference type="PROSITE" id="PS01155">
    <property type="entry name" value="ENDONUCLEASE_III_2"/>
    <property type="match status" value="1"/>
</dbReference>
<evidence type="ECO:0000313" key="26">
    <source>
        <dbReference type="Proteomes" id="UP000188354"/>
    </source>
</evidence>
<evidence type="ECO:0000256" key="22">
    <source>
        <dbReference type="SAM" id="MobiDB-lite"/>
    </source>
</evidence>
<dbReference type="EMBL" id="CM007373">
    <property type="protein sequence ID" value="OIV99429.1"/>
    <property type="molecule type" value="Genomic_DNA"/>
</dbReference>
<dbReference type="Gene3D" id="1.10.1670.10">
    <property type="entry name" value="Helix-hairpin-Helix base-excision DNA repair enzymes (C-terminal)"/>
    <property type="match status" value="1"/>
</dbReference>
<protein>
    <recommendedName>
        <fullName evidence="21">Endonuclease III homolog</fullName>
        <ecNumber evidence="21">3.2.2.-</ecNumber>
        <ecNumber evidence="21">4.2.99.18</ecNumber>
    </recommendedName>
    <alternativeName>
        <fullName evidence="21">Bifunctional DNA N-glycosylase/DNA-(apurinic or apyrimidinic site) lyase</fullName>
        <shortName evidence="21">DNA glycosylase/AP lyase</shortName>
    </alternativeName>
</protein>
<feature type="domain" description="HhH-GPD" evidence="24">
    <location>
        <begin position="133"/>
        <end position="289"/>
    </location>
</feature>
<dbReference type="InterPro" id="IPR030841">
    <property type="entry name" value="NTH1"/>
</dbReference>
<name>A0A4P1R1K5_LUPAN</name>
<evidence type="ECO:0000256" key="4">
    <source>
        <dbReference type="ARBA" id="ARBA00008343"/>
    </source>
</evidence>
<comment type="function">
    <text evidence="20 21">Bifunctional DNA N-glycosylase with associated apurinic/apyrimidinic (AP) lyase function that catalyzes the first step in base excision repair (BER), the primary repair pathway for the repair of oxidative DNA damage. The DNA N-glycosylase activity releases the damaged DNA base from DNA by cleaving the N-glycosidic bond, leaving an AP site. The AP lyase activity cleaves the phosphodiester bond 3' to the AP site by a beta-elimination. Primarily recognizes and repairs oxidative base damage of pyrimidines.</text>
</comment>
<evidence type="ECO:0000256" key="12">
    <source>
        <dbReference type="ARBA" id="ARBA00022989"/>
    </source>
</evidence>
<dbReference type="Gene3D" id="1.10.340.30">
    <property type="entry name" value="Hypothetical protein, domain 2"/>
    <property type="match status" value="1"/>
</dbReference>
<keyword evidence="15 23" id="KW-0472">Membrane</keyword>
<dbReference type="InterPro" id="IPR000445">
    <property type="entry name" value="HhH_motif"/>
</dbReference>
<evidence type="ECO:0000256" key="6">
    <source>
        <dbReference type="ARBA" id="ARBA00022692"/>
    </source>
</evidence>
<dbReference type="Gramene" id="OIV99429">
    <property type="protein sequence ID" value="OIV99429"/>
    <property type="gene ID" value="TanjilG_17239"/>
</dbReference>
<dbReference type="GO" id="GO:0016020">
    <property type="term" value="C:membrane"/>
    <property type="evidence" value="ECO:0007669"/>
    <property type="project" value="UniProtKB-SubCell"/>
</dbReference>
<evidence type="ECO:0000256" key="16">
    <source>
        <dbReference type="ARBA" id="ARBA00023204"/>
    </source>
</evidence>
<dbReference type="FunFam" id="1.10.340.30:FF:000005">
    <property type="entry name" value="Endonuclease III-like protein 1"/>
    <property type="match status" value="1"/>
</dbReference>
<evidence type="ECO:0000256" key="19">
    <source>
        <dbReference type="ARBA" id="ARBA00044632"/>
    </source>
</evidence>
<feature type="transmembrane region" description="Helical" evidence="23">
    <location>
        <begin position="307"/>
        <end position="329"/>
    </location>
</feature>
<keyword evidence="12 23" id="KW-1133">Transmembrane helix</keyword>
<keyword evidence="9 21" id="KW-0378">Hydrolase</keyword>
<evidence type="ECO:0000256" key="13">
    <source>
        <dbReference type="ARBA" id="ARBA00023004"/>
    </source>
</evidence>
<dbReference type="GO" id="GO:0046872">
    <property type="term" value="F:metal ion binding"/>
    <property type="evidence" value="ECO:0007669"/>
    <property type="project" value="UniProtKB-KW"/>
</dbReference>
<comment type="similarity">
    <text evidence="3">Belongs to the APH-1 family.</text>
</comment>
<dbReference type="AlphaFoldDB" id="A0A4P1R1K5"/>
<dbReference type="Pfam" id="PF00730">
    <property type="entry name" value="HhH-GPD"/>
    <property type="match status" value="1"/>
</dbReference>
<evidence type="ECO:0000256" key="9">
    <source>
        <dbReference type="ARBA" id="ARBA00022801"/>
    </source>
</evidence>
<evidence type="ECO:0000313" key="25">
    <source>
        <dbReference type="EMBL" id="OIV99429.1"/>
    </source>
</evidence>
<comment type="subcellular location">
    <subcellularLocation>
        <location evidence="1">Membrane</location>
        <topology evidence="1">Multi-pass membrane protein</topology>
    </subcellularLocation>
    <subcellularLocation>
        <location evidence="2">Plastid</location>
        <location evidence="2">Chloroplast stroma</location>
        <location evidence="2">Chloroplast nucleoid</location>
    </subcellularLocation>
</comment>
<organism evidence="25 26">
    <name type="scientific">Lupinus angustifolius</name>
    <name type="common">Narrow-leaved blue lupine</name>
    <dbReference type="NCBI Taxonomy" id="3871"/>
    <lineage>
        <taxon>Eukaryota</taxon>
        <taxon>Viridiplantae</taxon>
        <taxon>Streptophyta</taxon>
        <taxon>Embryophyta</taxon>
        <taxon>Tracheophyta</taxon>
        <taxon>Spermatophyta</taxon>
        <taxon>Magnoliopsida</taxon>
        <taxon>eudicotyledons</taxon>
        <taxon>Gunneridae</taxon>
        <taxon>Pentapetalae</taxon>
        <taxon>rosids</taxon>
        <taxon>fabids</taxon>
        <taxon>Fabales</taxon>
        <taxon>Fabaceae</taxon>
        <taxon>Papilionoideae</taxon>
        <taxon>50 kb inversion clade</taxon>
        <taxon>genistoids sensu lato</taxon>
        <taxon>core genistoids</taxon>
        <taxon>Genisteae</taxon>
        <taxon>Lupinus</taxon>
    </lineage>
</organism>
<keyword evidence="8 21" id="KW-0227">DNA damage</keyword>